<reference evidence="2 3" key="1">
    <citation type="submission" date="2020-02" db="EMBL/GenBank/DDBJ databases">
        <authorList>
            <person name="Chen W.-M."/>
        </authorList>
    </citation>
    <scope>NUCLEOTIDE SEQUENCE [LARGE SCALE GENOMIC DNA]</scope>
    <source>
        <strain evidence="2 3">TWA-26</strain>
    </source>
</reference>
<protein>
    <recommendedName>
        <fullName evidence="4">DUF5673 domain-containing protein</fullName>
    </recommendedName>
</protein>
<feature type="transmembrane region" description="Helical" evidence="1">
    <location>
        <begin position="36"/>
        <end position="58"/>
    </location>
</feature>
<proteinExistence type="predicted"/>
<dbReference type="EMBL" id="JAAJBV010000001">
    <property type="protein sequence ID" value="NHM03340.1"/>
    <property type="molecule type" value="Genomic_DNA"/>
</dbReference>
<gene>
    <name evidence="2" type="ORF">G4L40_01335</name>
</gene>
<evidence type="ECO:0008006" key="4">
    <source>
        <dbReference type="Google" id="ProtNLM"/>
    </source>
</evidence>
<evidence type="ECO:0000313" key="2">
    <source>
        <dbReference type="EMBL" id="NHM03340.1"/>
    </source>
</evidence>
<organism evidence="2 3">
    <name type="scientific">Flavobacterium celericrescens</name>
    <dbReference type="NCBI Taxonomy" id="2709780"/>
    <lineage>
        <taxon>Bacteria</taxon>
        <taxon>Pseudomonadati</taxon>
        <taxon>Bacteroidota</taxon>
        <taxon>Flavobacteriia</taxon>
        <taxon>Flavobacteriales</taxon>
        <taxon>Flavobacteriaceae</taxon>
        <taxon>Flavobacterium</taxon>
    </lineage>
</organism>
<evidence type="ECO:0000313" key="3">
    <source>
        <dbReference type="Proteomes" id="UP000761423"/>
    </source>
</evidence>
<keyword evidence="1" id="KW-0812">Transmembrane</keyword>
<evidence type="ECO:0000256" key="1">
    <source>
        <dbReference type="SAM" id="Phobius"/>
    </source>
</evidence>
<sequence length="161" mass="19521">MKKISLITFILFIIFVIFRMLKGNHILTPTNEKLEYWRIILFISSIFSTLLFILINQFKKIKYVYFPLLIIITSLCMYLFIGNFYLRNIDFGISIKTDIKVKQYSDNLNWKINFIEVNGKTIYFPQNNNWEKPIENKELNKYIVRKSLLQEYYYIDLIKDN</sequence>
<dbReference type="Proteomes" id="UP000761423">
    <property type="component" value="Unassembled WGS sequence"/>
</dbReference>
<dbReference type="RefSeq" id="WP_166235258.1">
    <property type="nucleotide sequence ID" value="NZ_JAAJBV010000001.1"/>
</dbReference>
<keyword evidence="3" id="KW-1185">Reference proteome</keyword>
<keyword evidence="1" id="KW-1133">Transmembrane helix</keyword>
<feature type="transmembrane region" description="Helical" evidence="1">
    <location>
        <begin position="6"/>
        <end position="24"/>
    </location>
</feature>
<name>A0ABX0ID73_9FLAO</name>
<accession>A0ABX0ID73</accession>
<keyword evidence="1" id="KW-0472">Membrane</keyword>
<comment type="caution">
    <text evidence="2">The sequence shown here is derived from an EMBL/GenBank/DDBJ whole genome shotgun (WGS) entry which is preliminary data.</text>
</comment>
<feature type="transmembrane region" description="Helical" evidence="1">
    <location>
        <begin position="64"/>
        <end position="86"/>
    </location>
</feature>